<dbReference type="InParanoid" id="B0DYE8"/>
<evidence type="ECO:0000256" key="1">
    <source>
        <dbReference type="SAM" id="MobiDB-lite"/>
    </source>
</evidence>
<name>B0DYE8_LACBS</name>
<dbReference type="InterPro" id="IPR045338">
    <property type="entry name" value="DUF6535"/>
</dbReference>
<dbReference type="AlphaFoldDB" id="B0DYE8"/>
<dbReference type="EMBL" id="DS547150">
    <property type="protein sequence ID" value="EDR00377.1"/>
    <property type="molecule type" value="Genomic_DNA"/>
</dbReference>
<feature type="transmembrane region" description="Helical" evidence="2">
    <location>
        <begin position="810"/>
        <end position="828"/>
    </location>
</feature>
<accession>B0DYE8</accession>
<feature type="transmembrane region" description="Helical" evidence="2">
    <location>
        <begin position="676"/>
        <end position="699"/>
    </location>
</feature>
<feature type="domain" description="DUF6535" evidence="3">
    <location>
        <begin position="484"/>
        <end position="669"/>
    </location>
</feature>
<keyword evidence="2" id="KW-0812">Transmembrane</keyword>
<evidence type="ECO:0000256" key="2">
    <source>
        <dbReference type="SAM" id="Phobius"/>
    </source>
</evidence>
<dbReference type="OrthoDB" id="3221808at2759"/>
<evidence type="ECO:0000313" key="5">
    <source>
        <dbReference type="Proteomes" id="UP000001194"/>
    </source>
</evidence>
<feature type="region of interest" description="Disordered" evidence="1">
    <location>
        <begin position="17"/>
        <end position="39"/>
    </location>
</feature>
<feature type="transmembrane region" description="Helical" evidence="2">
    <location>
        <begin position="505"/>
        <end position="525"/>
    </location>
</feature>
<dbReference type="Pfam" id="PF20153">
    <property type="entry name" value="DUF6535"/>
    <property type="match status" value="1"/>
</dbReference>
<keyword evidence="2" id="KW-1133">Transmembrane helix</keyword>
<dbReference type="KEGG" id="lbc:LACBIDRAFT_334197"/>
<protein>
    <submittedName>
        <fullName evidence="4">Predicted protein</fullName>
    </submittedName>
</protein>
<proteinExistence type="predicted"/>
<dbReference type="GeneID" id="6084576"/>
<keyword evidence="5" id="KW-1185">Reference proteome</keyword>
<dbReference type="HOGENOM" id="CLU_294408_0_0_1"/>
<feature type="transmembrane region" description="Helical" evidence="2">
    <location>
        <begin position="774"/>
        <end position="790"/>
    </location>
</feature>
<dbReference type="RefSeq" id="XP_001888936.1">
    <property type="nucleotide sequence ID" value="XM_001888901.1"/>
</dbReference>
<evidence type="ECO:0000313" key="4">
    <source>
        <dbReference type="EMBL" id="EDR00377.1"/>
    </source>
</evidence>
<evidence type="ECO:0000259" key="3">
    <source>
        <dbReference type="Pfam" id="PF20153"/>
    </source>
</evidence>
<gene>
    <name evidence="4" type="ORF">LACBIDRAFT_334197</name>
</gene>
<feature type="transmembrane region" description="Helical" evidence="2">
    <location>
        <begin position="648"/>
        <end position="670"/>
    </location>
</feature>
<keyword evidence="2" id="KW-0472">Membrane</keyword>
<dbReference type="Proteomes" id="UP000001194">
    <property type="component" value="Unassembled WGS sequence"/>
</dbReference>
<sequence length="1030" mass="114175">MTFKLRTTRLKRSTWSAGTIRRGRRRKKSRGQLGTADRWHTERKGEHERLFKTLVFTGVTTRYSLFFYTAVMGAGSSVENGPTEAERASHTQFRGAISNATHCISLECLMLRKHQDDSSFEIRSHSIPIGVKNWSLTVLCRNTQEFGANSSFVQWARLQCSNRTDSISLNACGSVSLSNFNASGLGEKHQKRKIKAAVGTRATNVVGVRATGVAEAHTTSKTAETRTRTNRQCILTSMGLTIDPQTNRDKALQEGSPVHHPVHPCPAQPPCPVPGRGFTFMGHARGSVYGVLGSSLAASRFSVFDPSLSRIKSSKEDLVALIGMWQMDTLCPLYSPSLLGSFTCRLASNEQAYFGAKYDIYDEFKFPAIHIVVLLVGESLITLDQLILTLSTNAVWFIALALLLAPSTNHGMGSGVPMGGPYRKTAVWALTVAGTKSQTCSVLPPPSTLSRMTMSTSDLSQSYSSTQTGDSPQPTPLDVHDPLWEEYLEKATLFDARIIEDWNKIVDVTLVFVGLIISVLASFVIDTSQQFKPDPSDITNKLLIAIYDQLVAQATGTNISLPLDTVAIWKVDQADYDHAFLCNALLYSSLGLCTIAAALALAAKLWVVSYDGKRFASSCRTPYERAKKRQEAYSGVLVWKMETAIQSLYLILLIALVVFGFFVHISVWSIQKTIGYGVGTLLTVSVSALGVMSLVAAFIPTCPYDSTFSVIIKGIFDQIHKLASLVVSRLARSESSPAGLKRWGWMTINGIIFRGILFFGSGSAIAWATITQSSAYYLLIFIPIAISFEYAMKQPKPVNHKPQKHRLPRWVLSVFIIMAPTFAIAGYFRNPRRYIIFVILYVSASQMSKSLDKTTEIDAIIWLLETSPNSDLIRKACQILRGYGDYRPKMLESLMPLLSLLIVSDRSDVELEDLETYVSFLAYLADFDKKPGSWLLLREDAMSHPRLEDPLLQKLVELKHHPRVGIAQAAEKVLRLFGYPDEGDTSSIMTFVEPAQSYEEMGLHPRQAMILCQPPPFEQPRIVTLVQEQD</sequence>
<reference evidence="4 5" key="1">
    <citation type="journal article" date="2008" name="Nature">
        <title>The genome of Laccaria bicolor provides insights into mycorrhizal symbiosis.</title>
        <authorList>
            <person name="Martin F."/>
            <person name="Aerts A."/>
            <person name="Ahren D."/>
            <person name="Brun A."/>
            <person name="Danchin E.G.J."/>
            <person name="Duchaussoy F."/>
            <person name="Gibon J."/>
            <person name="Kohler A."/>
            <person name="Lindquist E."/>
            <person name="Pereda V."/>
            <person name="Salamov A."/>
            <person name="Shapiro H.J."/>
            <person name="Wuyts J."/>
            <person name="Blaudez D."/>
            <person name="Buee M."/>
            <person name="Brokstein P."/>
            <person name="Canbaeck B."/>
            <person name="Cohen D."/>
            <person name="Courty P.E."/>
            <person name="Coutinho P.M."/>
            <person name="Delaruelle C."/>
            <person name="Detter J.C."/>
            <person name="Deveau A."/>
            <person name="DiFazio S."/>
            <person name="Duplessis S."/>
            <person name="Fraissinet-Tachet L."/>
            <person name="Lucic E."/>
            <person name="Frey-Klett P."/>
            <person name="Fourrey C."/>
            <person name="Feussner I."/>
            <person name="Gay G."/>
            <person name="Grimwood J."/>
            <person name="Hoegger P.J."/>
            <person name="Jain P."/>
            <person name="Kilaru S."/>
            <person name="Labbe J."/>
            <person name="Lin Y.C."/>
            <person name="Legue V."/>
            <person name="Le Tacon F."/>
            <person name="Marmeisse R."/>
            <person name="Melayah D."/>
            <person name="Montanini B."/>
            <person name="Muratet M."/>
            <person name="Nehls U."/>
            <person name="Niculita-Hirzel H."/>
            <person name="Oudot-Le Secq M.P."/>
            <person name="Peter M."/>
            <person name="Quesneville H."/>
            <person name="Rajashekar B."/>
            <person name="Reich M."/>
            <person name="Rouhier N."/>
            <person name="Schmutz J."/>
            <person name="Yin T."/>
            <person name="Chalot M."/>
            <person name="Henrissat B."/>
            <person name="Kuees U."/>
            <person name="Lucas S."/>
            <person name="Van de Peer Y."/>
            <person name="Podila G.K."/>
            <person name="Polle A."/>
            <person name="Pukkila P.J."/>
            <person name="Richardson P.M."/>
            <person name="Rouze P."/>
            <person name="Sanders I.R."/>
            <person name="Stajich J.E."/>
            <person name="Tunlid A."/>
            <person name="Tuskan G."/>
            <person name="Grigoriev I.V."/>
        </authorList>
    </citation>
    <scope>NUCLEOTIDE SEQUENCE [LARGE SCALE GENOMIC DNA]</scope>
    <source>
        <strain evidence="5">S238N-H82 / ATCC MYA-4686</strain>
    </source>
</reference>
<feature type="compositionally biased region" description="Basic residues" evidence="1">
    <location>
        <begin position="21"/>
        <end position="30"/>
    </location>
</feature>
<feature type="transmembrane region" description="Helical" evidence="2">
    <location>
        <begin position="751"/>
        <end position="768"/>
    </location>
</feature>
<feature type="transmembrane region" description="Helical" evidence="2">
    <location>
        <begin position="585"/>
        <end position="607"/>
    </location>
</feature>
<organism evidence="5">
    <name type="scientific">Laccaria bicolor (strain S238N-H82 / ATCC MYA-4686)</name>
    <name type="common">Bicoloured deceiver</name>
    <name type="synonym">Laccaria laccata var. bicolor</name>
    <dbReference type="NCBI Taxonomy" id="486041"/>
    <lineage>
        <taxon>Eukaryota</taxon>
        <taxon>Fungi</taxon>
        <taxon>Dikarya</taxon>
        <taxon>Basidiomycota</taxon>
        <taxon>Agaricomycotina</taxon>
        <taxon>Agaricomycetes</taxon>
        <taxon>Agaricomycetidae</taxon>
        <taxon>Agaricales</taxon>
        <taxon>Agaricineae</taxon>
        <taxon>Hydnangiaceae</taxon>
        <taxon>Laccaria</taxon>
    </lineage>
</organism>